<protein>
    <submittedName>
        <fullName evidence="1">Uncharacterized protein</fullName>
    </submittedName>
</protein>
<organism evidence="1 2">
    <name type="scientific">Embleya hyalina</name>
    <dbReference type="NCBI Taxonomy" id="516124"/>
    <lineage>
        <taxon>Bacteria</taxon>
        <taxon>Bacillati</taxon>
        <taxon>Actinomycetota</taxon>
        <taxon>Actinomycetes</taxon>
        <taxon>Kitasatosporales</taxon>
        <taxon>Streptomycetaceae</taxon>
        <taxon>Embleya</taxon>
    </lineage>
</organism>
<evidence type="ECO:0000313" key="1">
    <source>
        <dbReference type="EMBL" id="GCD99092.1"/>
    </source>
</evidence>
<keyword evidence="2" id="KW-1185">Reference proteome</keyword>
<gene>
    <name evidence="1" type="ORF">EHYA_06804</name>
</gene>
<comment type="caution">
    <text evidence="1">The sequence shown here is derived from an EMBL/GenBank/DDBJ whole genome shotgun (WGS) entry which is preliminary data.</text>
</comment>
<dbReference type="AlphaFoldDB" id="A0A401YWU2"/>
<name>A0A401YWU2_9ACTN</name>
<dbReference type="Proteomes" id="UP000286931">
    <property type="component" value="Unassembled WGS sequence"/>
</dbReference>
<accession>A0A401YWU2</accession>
<dbReference type="EMBL" id="BIFH01000031">
    <property type="protein sequence ID" value="GCD99092.1"/>
    <property type="molecule type" value="Genomic_DNA"/>
</dbReference>
<proteinExistence type="predicted"/>
<reference evidence="1 2" key="1">
    <citation type="submission" date="2018-12" db="EMBL/GenBank/DDBJ databases">
        <title>Draft genome sequence of Embleya hyalina NBRC 13850T.</title>
        <authorList>
            <person name="Komaki H."/>
            <person name="Hosoyama A."/>
            <person name="Kimura A."/>
            <person name="Ichikawa N."/>
            <person name="Tamura T."/>
        </authorList>
    </citation>
    <scope>NUCLEOTIDE SEQUENCE [LARGE SCALE GENOMIC DNA]</scope>
    <source>
        <strain evidence="1 2">NBRC 13850</strain>
    </source>
</reference>
<sequence length="273" mass="28490">MAGEPAGDFADGRLAPWRVLAWECPPELVNILADDLLHAGVAALGDLLERTLYVGAALGEPLVEVRFERVRDADAAGPASHRRLGGVAGRRVAADGVAGRPRLTTDRLGAGTGGEEGVDGGVLLADPVGQAPGGPHRGGLWRQRHDRGSGFRCGLGQESPVPDHGLLDGLGKVLPEVVAVGDVDRIGRARAAGLAERGRAVAADHFDAGVGGRPGGHRLDRAAGQEVDDTAGLDVHRHGGMDVTLARCELVDPQHSRRGRRVLGDGAYRLLRR</sequence>
<evidence type="ECO:0000313" key="2">
    <source>
        <dbReference type="Proteomes" id="UP000286931"/>
    </source>
</evidence>